<dbReference type="KEGG" id="mcad:Pan265_07160"/>
<dbReference type="Proteomes" id="UP000320386">
    <property type="component" value="Chromosome"/>
</dbReference>
<proteinExistence type="predicted"/>
<dbReference type="InterPro" id="IPR002173">
    <property type="entry name" value="Carboh/pur_kinase_PfkB_CS"/>
</dbReference>
<dbReference type="PANTHER" id="PTHR47098">
    <property type="entry name" value="PROTEIN MAK32"/>
    <property type="match status" value="1"/>
</dbReference>
<evidence type="ECO:0000313" key="4">
    <source>
        <dbReference type="EMBL" id="QDU70875.1"/>
    </source>
</evidence>
<dbReference type="SUPFAM" id="SSF53613">
    <property type="entry name" value="Ribokinase-like"/>
    <property type="match status" value="1"/>
</dbReference>
<dbReference type="EC" id="2.7.1.-" evidence="4"/>
<dbReference type="OrthoDB" id="9813569at2"/>
<sequence length="300" mass="32794">MSLIVTGAVCIDTITTPSSTAENLLGGSGIYFPAAASFFTQPRVLAAVGDDFPDDFLATFDHFNIDRRGLEIRKGSKTFRWHGKYHENMNGRDTVGIELNVLLEEPPALPDFYADSKVVFLAVDRPSNQLNLLNAVPDSTLTVMDTIDLYINQNRDELLEVIRKVDGLIINDSEAHALTGHRNPIVAAAELEKLGPAFIIIKKGEHGVVMKHRDGWAALPAYPADKVVDPTGAGDSFAGAMMGYLTETGDTSLIGLRKALAYGTVTASFNIEDFSLNRMKTLTRDNIDKRLAHFTQIVSI</sequence>
<dbReference type="AlphaFoldDB" id="A0A518BV67"/>
<keyword evidence="5" id="KW-1185">Reference proteome</keyword>
<gene>
    <name evidence="4" type="primary">ydjH_1</name>
    <name evidence="4" type="ORF">Pan265_07160</name>
</gene>
<name>A0A518BV67_9BACT</name>
<dbReference type="Gene3D" id="3.40.1190.20">
    <property type="match status" value="1"/>
</dbReference>
<reference evidence="4 5" key="1">
    <citation type="submission" date="2019-02" db="EMBL/GenBank/DDBJ databases">
        <title>Deep-cultivation of Planctomycetes and their phenomic and genomic characterization uncovers novel biology.</title>
        <authorList>
            <person name="Wiegand S."/>
            <person name="Jogler M."/>
            <person name="Boedeker C."/>
            <person name="Pinto D."/>
            <person name="Vollmers J."/>
            <person name="Rivas-Marin E."/>
            <person name="Kohn T."/>
            <person name="Peeters S.H."/>
            <person name="Heuer A."/>
            <person name="Rast P."/>
            <person name="Oberbeckmann S."/>
            <person name="Bunk B."/>
            <person name="Jeske O."/>
            <person name="Meyerdierks A."/>
            <person name="Storesund J.E."/>
            <person name="Kallscheuer N."/>
            <person name="Luecker S."/>
            <person name="Lage O.M."/>
            <person name="Pohl T."/>
            <person name="Merkel B.J."/>
            <person name="Hornburger P."/>
            <person name="Mueller R.-W."/>
            <person name="Bruemmer F."/>
            <person name="Labrenz M."/>
            <person name="Spormann A.M."/>
            <person name="Op den Camp H."/>
            <person name="Overmann J."/>
            <person name="Amann R."/>
            <person name="Jetten M.S.M."/>
            <person name="Mascher T."/>
            <person name="Medema M.H."/>
            <person name="Devos D.P."/>
            <person name="Kaster A.-K."/>
            <person name="Ovreas L."/>
            <person name="Rohde M."/>
            <person name="Galperin M.Y."/>
            <person name="Jogler C."/>
        </authorList>
    </citation>
    <scope>NUCLEOTIDE SEQUENCE [LARGE SCALE GENOMIC DNA]</scope>
    <source>
        <strain evidence="4 5">Pan265</strain>
    </source>
</reference>
<feature type="domain" description="Carbohydrate kinase PfkB" evidence="3">
    <location>
        <begin position="23"/>
        <end position="275"/>
    </location>
</feature>
<dbReference type="PROSITE" id="PS00584">
    <property type="entry name" value="PFKB_KINASES_2"/>
    <property type="match status" value="1"/>
</dbReference>
<keyword evidence="1 4" id="KW-0808">Transferase</keyword>
<evidence type="ECO:0000256" key="2">
    <source>
        <dbReference type="ARBA" id="ARBA00022777"/>
    </source>
</evidence>
<evidence type="ECO:0000313" key="5">
    <source>
        <dbReference type="Proteomes" id="UP000320386"/>
    </source>
</evidence>
<evidence type="ECO:0000256" key="1">
    <source>
        <dbReference type="ARBA" id="ARBA00022679"/>
    </source>
</evidence>
<accession>A0A518BV67</accession>
<protein>
    <submittedName>
        <fullName evidence="4">Putative sugar kinase YdjH</fullName>
        <ecNumber evidence="4">2.7.1.-</ecNumber>
    </submittedName>
</protein>
<dbReference type="InterPro" id="IPR011611">
    <property type="entry name" value="PfkB_dom"/>
</dbReference>
<organism evidence="4 5">
    <name type="scientific">Mucisphaera calidilacus</name>
    <dbReference type="NCBI Taxonomy" id="2527982"/>
    <lineage>
        <taxon>Bacteria</taxon>
        <taxon>Pseudomonadati</taxon>
        <taxon>Planctomycetota</taxon>
        <taxon>Phycisphaerae</taxon>
        <taxon>Phycisphaerales</taxon>
        <taxon>Phycisphaeraceae</taxon>
        <taxon>Mucisphaera</taxon>
    </lineage>
</organism>
<dbReference type="Pfam" id="PF00294">
    <property type="entry name" value="PfkB"/>
    <property type="match status" value="1"/>
</dbReference>
<dbReference type="GO" id="GO:0016301">
    <property type="term" value="F:kinase activity"/>
    <property type="evidence" value="ECO:0007669"/>
    <property type="project" value="UniProtKB-KW"/>
</dbReference>
<dbReference type="EMBL" id="CP036280">
    <property type="protein sequence ID" value="QDU70875.1"/>
    <property type="molecule type" value="Genomic_DNA"/>
</dbReference>
<dbReference type="PANTHER" id="PTHR47098:SF2">
    <property type="entry name" value="PROTEIN MAK32"/>
    <property type="match status" value="1"/>
</dbReference>
<evidence type="ECO:0000259" key="3">
    <source>
        <dbReference type="Pfam" id="PF00294"/>
    </source>
</evidence>
<keyword evidence="2 4" id="KW-0418">Kinase</keyword>
<dbReference type="InterPro" id="IPR029056">
    <property type="entry name" value="Ribokinase-like"/>
</dbReference>
<dbReference type="RefSeq" id="WP_145445015.1">
    <property type="nucleotide sequence ID" value="NZ_CP036280.1"/>
</dbReference>